<accession>B0TF64</accession>
<dbReference type="Pfam" id="PF10133">
    <property type="entry name" value="CooT"/>
    <property type="match status" value="1"/>
</dbReference>
<evidence type="ECO:0000313" key="1">
    <source>
        <dbReference type="EMBL" id="ABZ84381.1"/>
    </source>
</evidence>
<dbReference type="OrthoDB" id="5422162at2"/>
<name>B0TF64_HELMI</name>
<dbReference type="RefSeq" id="WP_012282885.1">
    <property type="nucleotide sequence ID" value="NC_010337.2"/>
</dbReference>
<dbReference type="Proteomes" id="UP000008550">
    <property type="component" value="Chromosome"/>
</dbReference>
<evidence type="ECO:0008006" key="3">
    <source>
        <dbReference type="Google" id="ProtNLM"/>
    </source>
</evidence>
<dbReference type="HOGENOM" id="CLU_200895_0_0_9"/>
<dbReference type="STRING" id="498761.HM1_1823"/>
<sequence>MCEANAYLRRNGKDQLILEAVDKLIPQAGQISMINIFGQQKTLKARIIELALVDHKIILEELQEEL</sequence>
<gene>
    <name evidence="1" type="ORF">HM1_1823</name>
</gene>
<dbReference type="InterPro" id="IPR019300">
    <property type="entry name" value="CooT"/>
</dbReference>
<dbReference type="AlphaFoldDB" id="B0TF64"/>
<organism evidence="1 2">
    <name type="scientific">Heliobacterium modesticaldum (strain ATCC 51547 / Ice1)</name>
    <dbReference type="NCBI Taxonomy" id="498761"/>
    <lineage>
        <taxon>Bacteria</taxon>
        <taxon>Bacillati</taxon>
        <taxon>Bacillota</taxon>
        <taxon>Clostridia</taxon>
        <taxon>Eubacteriales</taxon>
        <taxon>Heliobacteriaceae</taxon>
        <taxon>Heliomicrobium</taxon>
    </lineage>
</organism>
<dbReference type="EMBL" id="CP000930">
    <property type="protein sequence ID" value="ABZ84381.1"/>
    <property type="molecule type" value="Genomic_DNA"/>
</dbReference>
<protein>
    <recommendedName>
        <fullName evidence="3">RNA-binding protein</fullName>
    </recommendedName>
</protein>
<keyword evidence="2" id="KW-1185">Reference proteome</keyword>
<dbReference type="eggNOG" id="COG1532">
    <property type="taxonomic scope" value="Bacteria"/>
</dbReference>
<reference evidence="1 2" key="1">
    <citation type="journal article" date="2008" name="J. Bacteriol.">
        <title>The genome of Heliobacterium modesticaldum, a phototrophic representative of the Firmicutes containing the simplest photosynthetic apparatus.</title>
        <authorList>
            <person name="Sattley W.M."/>
            <person name="Madigan M.T."/>
            <person name="Swingley W.D."/>
            <person name="Cheung P.C."/>
            <person name="Clocksin K.M."/>
            <person name="Conrad A.L."/>
            <person name="Dejesa L.C."/>
            <person name="Honchak B.M."/>
            <person name="Jung D.O."/>
            <person name="Karbach L.E."/>
            <person name="Kurdoglu A."/>
            <person name="Lahiri S."/>
            <person name="Mastrian S.D."/>
            <person name="Page L.E."/>
            <person name="Taylor H.L."/>
            <person name="Wang Z.T."/>
            <person name="Raymond J."/>
            <person name="Chen M."/>
            <person name="Blankenship R.E."/>
            <person name="Touchman J.W."/>
        </authorList>
    </citation>
    <scope>NUCLEOTIDE SEQUENCE [LARGE SCALE GENOMIC DNA]</scope>
    <source>
        <strain evidence="2">ATCC 51547 / Ice1</strain>
    </source>
</reference>
<evidence type="ECO:0000313" key="2">
    <source>
        <dbReference type="Proteomes" id="UP000008550"/>
    </source>
</evidence>
<dbReference type="KEGG" id="hmo:HM1_1823"/>
<proteinExistence type="predicted"/>